<dbReference type="AlphaFoldDB" id="A0A1D3L5G2"/>
<dbReference type="Proteomes" id="UP000094707">
    <property type="component" value="Chromosome I"/>
</dbReference>
<evidence type="ECO:0000313" key="2">
    <source>
        <dbReference type="Proteomes" id="UP000094707"/>
    </source>
</evidence>
<keyword evidence="2" id="KW-1185">Reference proteome</keyword>
<reference evidence="1 2" key="1">
    <citation type="submission" date="2016-08" db="EMBL/GenBank/DDBJ databases">
        <authorList>
            <person name="Seilhamer J.J."/>
        </authorList>
    </citation>
    <scope>NUCLEOTIDE SEQUENCE [LARGE SCALE GENOMIC DNA]</scope>
    <source>
        <strain evidence="1">Buetzberg</strain>
    </source>
</reference>
<protein>
    <submittedName>
        <fullName evidence="1">Uncharacterized protein</fullName>
    </submittedName>
</protein>
<gene>
    <name evidence="1" type="ORF">MCBB_2178</name>
</gene>
<proteinExistence type="predicted"/>
<sequence>MLFLWEYIKKFLIVLNPFIVVYKLKLELNLIKIKFEGQWHAENNPHSVPAAFIFASYLCLIQDSLTVFALASRGMAVSPFLLVSSACASYSFTRRRVVSAPVSCLLACAL</sequence>
<dbReference type="KEGG" id="mcub:MCBB_2178"/>
<accession>A0A1D3L5G2</accession>
<name>A0A1D3L5G2_9EURY</name>
<organism evidence="1 2">
    <name type="scientific">Methanobacterium congolense</name>
    <dbReference type="NCBI Taxonomy" id="118062"/>
    <lineage>
        <taxon>Archaea</taxon>
        <taxon>Methanobacteriati</taxon>
        <taxon>Methanobacteriota</taxon>
        <taxon>Methanomada group</taxon>
        <taxon>Methanobacteria</taxon>
        <taxon>Methanobacteriales</taxon>
        <taxon>Methanobacteriaceae</taxon>
        <taxon>Methanobacterium</taxon>
    </lineage>
</organism>
<dbReference type="EMBL" id="LT607756">
    <property type="protein sequence ID" value="SCG86720.1"/>
    <property type="molecule type" value="Genomic_DNA"/>
</dbReference>
<evidence type="ECO:0000313" key="1">
    <source>
        <dbReference type="EMBL" id="SCG86720.1"/>
    </source>
</evidence>